<comment type="similarity">
    <text evidence="1 4">Belongs to the UDP-glycosyltransferase family.</text>
</comment>
<dbReference type="PANTHER" id="PTHR48043">
    <property type="entry name" value="EG:EG0003.4 PROTEIN-RELATED"/>
    <property type="match status" value="1"/>
</dbReference>
<dbReference type="EMBL" id="AK417618">
    <property type="protein sequence ID" value="BAN20833.1"/>
    <property type="molecule type" value="mRNA"/>
</dbReference>
<dbReference type="InterPro" id="IPR050271">
    <property type="entry name" value="UDP-glycosyltransferase"/>
</dbReference>
<dbReference type="PROSITE" id="PS51257">
    <property type="entry name" value="PROKAR_LIPOPROTEIN"/>
    <property type="match status" value="1"/>
</dbReference>
<evidence type="ECO:0000256" key="4">
    <source>
        <dbReference type="RuleBase" id="RU003718"/>
    </source>
</evidence>
<keyword evidence="5" id="KW-1133">Transmembrane helix</keyword>
<dbReference type="InterPro" id="IPR002213">
    <property type="entry name" value="UDP_glucos_trans"/>
</dbReference>
<accession>R4WDE8</accession>
<organism evidence="6">
    <name type="scientific">Riptortus pedestris</name>
    <name type="common">Bean bug</name>
    <dbReference type="NCBI Taxonomy" id="329032"/>
    <lineage>
        <taxon>Eukaryota</taxon>
        <taxon>Metazoa</taxon>
        <taxon>Ecdysozoa</taxon>
        <taxon>Arthropoda</taxon>
        <taxon>Hexapoda</taxon>
        <taxon>Insecta</taxon>
        <taxon>Pterygota</taxon>
        <taxon>Neoptera</taxon>
        <taxon>Paraneoptera</taxon>
        <taxon>Hemiptera</taxon>
        <taxon>Heteroptera</taxon>
        <taxon>Panheteroptera</taxon>
        <taxon>Pentatomomorpha</taxon>
        <taxon>Coreoidea</taxon>
        <taxon>Alydidae</taxon>
        <taxon>Riptortus</taxon>
    </lineage>
</organism>
<keyword evidence="3 4" id="KW-0808">Transferase</keyword>
<dbReference type="EC" id="2.4.1.17" evidence="5"/>
<dbReference type="CDD" id="cd03784">
    <property type="entry name" value="GT1_Gtf-like"/>
    <property type="match status" value="1"/>
</dbReference>
<keyword evidence="2 4" id="KW-0328">Glycosyltransferase</keyword>
<dbReference type="SUPFAM" id="SSF53756">
    <property type="entry name" value="UDP-Glycosyltransferase/glycogen phosphorylase"/>
    <property type="match status" value="1"/>
</dbReference>
<comment type="subcellular location">
    <subcellularLocation>
        <location evidence="5">Membrane</location>
        <topology evidence="5">Single-pass membrane protein</topology>
    </subcellularLocation>
</comment>
<dbReference type="GO" id="GO:0016020">
    <property type="term" value="C:membrane"/>
    <property type="evidence" value="ECO:0007669"/>
    <property type="project" value="UniProtKB-SubCell"/>
</dbReference>
<keyword evidence="5" id="KW-0472">Membrane</keyword>
<proteinExistence type="evidence at transcript level"/>
<reference evidence="6" key="1">
    <citation type="journal article" date="2013" name="PLoS ONE">
        <title>Gene expression in gut symbiotic organ of stinkbug affected by extracellular bacterial symbiont.</title>
        <authorList>
            <person name="Futahashi R."/>
            <person name="Tanaka K."/>
            <person name="Tanahashi M."/>
            <person name="Nikoh N."/>
            <person name="Kikuchi Y."/>
            <person name="Lee B.L."/>
            <person name="Fukatsu T."/>
        </authorList>
    </citation>
    <scope>NUCLEOTIDE SEQUENCE</scope>
    <source>
        <tissue evidence="6">Midgut</tissue>
    </source>
</reference>
<evidence type="ECO:0000313" key="6">
    <source>
        <dbReference type="EMBL" id="BAN20833.1"/>
    </source>
</evidence>
<evidence type="ECO:0000256" key="2">
    <source>
        <dbReference type="ARBA" id="ARBA00022676"/>
    </source>
</evidence>
<dbReference type="InterPro" id="IPR035595">
    <property type="entry name" value="UDP_glycos_trans_CS"/>
</dbReference>
<evidence type="ECO:0000256" key="1">
    <source>
        <dbReference type="ARBA" id="ARBA00009995"/>
    </source>
</evidence>
<protein>
    <recommendedName>
        <fullName evidence="5">UDP-glucuronosyltransferase</fullName>
        <ecNumber evidence="5">2.4.1.17</ecNumber>
    </recommendedName>
</protein>
<name>R4WDE8_RIPPE</name>
<dbReference type="Gene3D" id="3.40.50.2000">
    <property type="entry name" value="Glycogen Phosphorylase B"/>
    <property type="match status" value="1"/>
</dbReference>
<evidence type="ECO:0000256" key="5">
    <source>
        <dbReference type="RuleBase" id="RU362059"/>
    </source>
</evidence>
<dbReference type="FunFam" id="3.40.50.2000:FF:000021">
    <property type="entry name" value="UDP-glucuronosyltransferase"/>
    <property type="match status" value="1"/>
</dbReference>
<evidence type="ECO:0000256" key="3">
    <source>
        <dbReference type="ARBA" id="ARBA00022679"/>
    </source>
</evidence>
<dbReference type="GO" id="GO:0015020">
    <property type="term" value="F:glucuronosyltransferase activity"/>
    <property type="evidence" value="ECO:0007669"/>
    <property type="project" value="UniProtKB-EC"/>
</dbReference>
<sequence length="521" mass="58508">MKQEGVLVAFLGLLGCASSARILGLFPYKGATHFYVIQPLLEELASRGHELLVVSHNPRSEPKPNYTDLSIAYGDDPNMMFLDFNSFEKKKPTFFSNLWGSRKLQSLLALTKGYERAHSLSEVLSLANSTFDLVITEMFNSDVFYGLVYKIGAPVVAFGSCHIFPWNEDTMGAPALPSYLPNVIGSWGPKLGFLDRLRNTIEIWIARAFYRLVVHPKAQATAEKFLGPLPDLADIAANTSLFLVNSYFTLLGHRPFPPSVVEVGGLNVRTPKPLPMDLEKVFNKSKGVIYFSMGSILKGYTLPKEKEAMFISALSASGRTVLWKWESNISSRHPNIISGRWFPQGDILAHPKTELFIGHCGLLGLNEAVVRGVPVICIPIYGDQPTNSEYVREHGIGLVLDYWSLTEEKIRWAINEILYTSKYKENMRKLSSAYNDRPMSAVNTSVYWVEYILKHGPDALRSPHSQMPIWKREGLDIAVVLLSVFAALLVALVYITAWSFRGFKQLVKLAEIYFKVKEKKC</sequence>
<dbReference type="AlphaFoldDB" id="R4WDE8"/>
<dbReference type="PROSITE" id="PS00375">
    <property type="entry name" value="UDPGT"/>
    <property type="match status" value="1"/>
</dbReference>
<feature type="transmembrane region" description="Helical" evidence="5">
    <location>
        <begin position="477"/>
        <end position="500"/>
    </location>
</feature>
<dbReference type="Pfam" id="PF00201">
    <property type="entry name" value="UDPGT"/>
    <property type="match status" value="1"/>
</dbReference>
<comment type="catalytic activity">
    <reaction evidence="5">
        <text>glucuronate acceptor + UDP-alpha-D-glucuronate = acceptor beta-D-glucuronoside + UDP + H(+)</text>
        <dbReference type="Rhea" id="RHEA:21032"/>
        <dbReference type="ChEBI" id="CHEBI:15378"/>
        <dbReference type="ChEBI" id="CHEBI:58052"/>
        <dbReference type="ChEBI" id="CHEBI:58223"/>
        <dbReference type="ChEBI" id="CHEBI:132367"/>
        <dbReference type="ChEBI" id="CHEBI:132368"/>
        <dbReference type="EC" id="2.4.1.17"/>
    </reaction>
</comment>
<dbReference type="PANTHER" id="PTHR48043:SF114">
    <property type="entry name" value="IP04436P-RELATED"/>
    <property type="match status" value="1"/>
</dbReference>
<keyword evidence="5" id="KW-0812">Transmembrane</keyword>